<protein>
    <submittedName>
        <fullName evidence="4">Sugar transferase</fullName>
    </submittedName>
</protein>
<keyword evidence="4" id="KW-0808">Transferase</keyword>
<proteinExistence type="inferred from homology"/>
<evidence type="ECO:0000313" key="4">
    <source>
        <dbReference type="EMBL" id="QAT62014.1"/>
    </source>
</evidence>
<dbReference type="InterPro" id="IPR003362">
    <property type="entry name" value="Bact_transf"/>
</dbReference>
<gene>
    <name evidence="4" type="ORF">EQM13_10660</name>
</gene>
<keyword evidence="2" id="KW-1133">Transmembrane helix</keyword>
<accession>A0A410QDQ5</accession>
<dbReference type="OrthoDB" id="9808602at2"/>
<keyword evidence="2" id="KW-0472">Membrane</keyword>
<dbReference type="PANTHER" id="PTHR30576">
    <property type="entry name" value="COLANIC BIOSYNTHESIS UDP-GLUCOSE LIPID CARRIER TRANSFERASE"/>
    <property type="match status" value="1"/>
</dbReference>
<dbReference type="Proteomes" id="UP000287969">
    <property type="component" value="Chromosome"/>
</dbReference>
<organism evidence="4 5">
    <name type="scientific">Acidilutibacter cellobiosedens</name>
    <dbReference type="NCBI Taxonomy" id="2507161"/>
    <lineage>
        <taxon>Bacteria</taxon>
        <taxon>Bacillati</taxon>
        <taxon>Bacillota</taxon>
        <taxon>Tissierellia</taxon>
        <taxon>Tissierellales</taxon>
        <taxon>Acidilutibacteraceae</taxon>
        <taxon>Acidilutibacter</taxon>
    </lineage>
</organism>
<keyword evidence="5" id="KW-1185">Reference proteome</keyword>
<feature type="transmembrane region" description="Helical" evidence="2">
    <location>
        <begin position="12"/>
        <end position="33"/>
    </location>
</feature>
<dbReference type="RefSeq" id="WP_128752650.1">
    <property type="nucleotide sequence ID" value="NZ_CP035282.1"/>
</dbReference>
<sequence>MYRKYIKRLLDFIFAIILLIILSPIMLIAAMAIKAEDPKGPVLFRQKRPGKDAKIFEIYKFRTMKVETERDGRKLSDMERMTKVGSVLRKTSIDELPQLFNIIKGEMSFIGPRPLPVIYLPYYTKEEMHRHDVRSGISGWAQVNGRNYLSWDKKFEYDIKYVNSINFLFDLRILFLTIQKVFTRSDIGVRGVDFKDESLNEVRKPRKVL</sequence>
<comment type="similarity">
    <text evidence="1">Belongs to the bacterial sugar transferase family.</text>
</comment>
<reference evidence="5" key="1">
    <citation type="submission" date="2019-01" db="EMBL/GenBank/DDBJ databases">
        <title>Draft genomes of a novel of Sporanaerobacter strains.</title>
        <authorList>
            <person name="Ma S."/>
        </authorList>
    </citation>
    <scope>NUCLEOTIDE SEQUENCE [LARGE SCALE GENOMIC DNA]</scope>
    <source>
        <strain evidence="5">NJN-17</strain>
    </source>
</reference>
<keyword evidence="2" id="KW-0812">Transmembrane</keyword>
<dbReference type="AlphaFoldDB" id="A0A410QDQ5"/>
<dbReference type="Pfam" id="PF02397">
    <property type="entry name" value="Bac_transf"/>
    <property type="match status" value="1"/>
</dbReference>
<dbReference type="KEGG" id="spoa:EQM13_10660"/>
<name>A0A410QDQ5_9FIRM</name>
<dbReference type="EMBL" id="CP035282">
    <property type="protein sequence ID" value="QAT62014.1"/>
    <property type="molecule type" value="Genomic_DNA"/>
</dbReference>
<dbReference type="GO" id="GO:0016780">
    <property type="term" value="F:phosphotransferase activity, for other substituted phosphate groups"/>
    <property type="evidence" value="ECO:0007669"/>
    <property type="project" value="TreeGrafter"/>
</dbReference>
<evidence type="ECO:0000259" key="3">
    <source>
        <dbReference type="Pfam" id="PF02397"/>
    </source>
</evidence>
<dbReference type="PANTHER" id="PTHR30576:SF8">
    <property type="entry name" value="UNDECAPRENYL-PHOSPHATE GALACTOSE PHOSPHOTRANSFERASE"/>
    <property type="match status" value="1"/>
</dbReference>
<evidence type="ECO:0000313" key="5">
    <source>
        <dbReference type="Proteomes" id="UP000287969"/>
    </source>
</evidence>
<evidence type="ECO:0000256" key="2">
    <source>
        <dbReference type="SAM" id="Phobius"/>
    </source>
</evidence>
<feature type="domain" description="Bacterial sugar transferase" evidence="3">
    <location>
        <begin position="7"/>
        <end position="182"/>
    </location>
</feature>
<evidence type="ECO:0000256" key="1">
    <source>
        <dbReference type="ARBA" id="ARBA00006464"/>
    </source>
</evidence>